<name>A0AB33IFU9_ACEAC</name>
<evidence type="ECO:0000313" key="2">
    <source>
        <dbReference type="Proteomes" id="UP000516424"/>
    </source>
</evidence>
<dbReference type="EMBL" id="AP023410">
    <property type="protein sequence ID" value="BCK75878.1"/>
    <property type="molecule type" value="Genomic_DNA"/>
</dbReference>
<keyword evidence="2" id="KW-1185">Reference proteome</keyword>
<reference evidence="1 2" key="1">
    <citation type="journal article" date="2011" name="Microbiology">
        <title>Transcriptome response to different carbon sources in Acetobacter aceti.</title>
        <authorList>
            <person name="Sakurai K."/>
            <person name="Arai H."/>
            <person name="Ishii M."/>
            <person name="Igarashi Y."/>
        </authorList>
    </citation>
    <scope>NUCLEOTIDE SEQUENCE [LARGE SCALE GENOMIC DNA]</scope>
    <source>
        <strain evidence="1 2">NBRC 14818</strain>
    </source>
</reference>
<sequence length="163" mass="18362">MENLVSSVGFDEALNIMNQMLSDVYEMKKIVRKRPRYRRLPESEKVKGSSEDFFEKDELLSCLVLSGFGCRDIFSLVTRSEDVKGLVGSLEIVFGSLIVRKDEEEAVHRRDRLRAFDRLAEFVMKARNLYNYEQPAGGLIVENELTGEFGPSDVASVGAGSSK</sequence>
<accession>A0AB33IFU9</accession>
<dbReference type="AlphaFoldDB" id="A0AB33IFU9"/>
<dbReference type="Proteomes" id="UP000516424">
    <property type="component" value="Chromosome"/>
</dbReference>
<protein>
    <submittedName>
        <fullName evidence="1">Uncharacterized protein</fullName>
    </submittedName>
</protein>
<gene>
    <name evidence="1" type="ORF">EMQ_1484</name>
</gene>
<evidence type="ECO:0000313" key="1">
    <source>
        <dbReference type="EMBL" id="BCK75878.1"/>
    </source>
</evidence>
<organism evidence="1 2">
    <name type="scientific">Acetobacter aceti NBRC 14818</name>
    <dbReference type="NCBI Taxonomy" id="887700"/>
    <lineage>
        <taxon>Bacteria</taxon>
        <taxon>Pseudomonadati</taxon>
        <taxon>Pseudomonadota</taxon>
        <taxon>Alphaproteobacteria</taxon>
        <taxon>Acetobacterales</taxon>
        <taxon>Acetobacteraceae</taxon>
        <taxon>Acetobacter</taxon>
        <taxon>Acetobacter subgen. Acetobacter</taxon>
    </lineage>
</organism>
<proteinExistence type="predicted"/>